<dbReference type="InterPro" id="IPR034660">
    <property type="entry name" value="DinB/YfiT-like"/>
</dbReference>
<comment type="caution">
    <text evidence="1">The sequence shown here is derived from an EMBL/GenBank/DDBJ whole genome shotgun (WGS) entry which is preliminary data.</text>
</comment>
<gene>
    <name evidence="1" type="ORF">JGU71_05540</name>
</gene>
<keyword evidence="2" id="KW-1185">Reference proteome</keyword>
<dbReference type="AlphaFoldDB" id="A0A934NN76"/>
<evidence type="ECO:0000313" key="2">
    <source>
        <dbReference type="Proteomes" id="UP000655868"/>
    </source>
</evidence>
<organism evidence="1 2">
    <name type="scientific">Antrihabitans stalagmiti</name>
    <dbReference type="NCBI Taxonomy" id="2799499"/>
    <lineage>
        <taxon>Bacteria</taxon>
        <taxon>Bacillati</taxon>
        <taxon>Actinomycetota</taxon>
        <taxon>Actinomycetes</taxon>
        <taxon>Mycobacteriales</taxon>
        <taxon>Nocardiaceae</taxon>
        <taxon>Antrihabitans</taxon>
    </lineage>
</organism>
<name>A0A934NN76_9NOCA</name>
<reference evidence="1" key="1">
    <citation type="submission" date="2020-12" db="EMBL/GenBank/DDBJ databases">
        <title>Antrihabitans popcorni sp. nov. and Antrihabitans auranticaus sp. nov., isolated from a larva cave.</title>
        <authorList>
            <person name="Lee S.D."/>
            <person name="Kim I.S."/>
        </authorList>
    </citation>
    <scope>NUCLEOTIDE SEQUENCE</scope>
    <source>
        <strain evidence="1">YC3-6</strain>
    </source>
</reference>
<dbReference type="EMBL" id="JAEMNV010000002">
    <property type="protein sequence ID" value="MBJ8338338.1"/>
    <property type="molecule type" value="Genomic_DNA"/>
</dbReference>
<dbReference type="Proteomes" id="UP000655868">
    <property type="component" value="Unassembled WGS sequence"/>
</dbReference>
<dbReference type="InterPro" id="IPR007061">
    <property type="entry name" value="MST-like"/>
</dbReference>
<sequence length="178" mass="19852">MTLTTERTDLLAMLADQRNLFRIAVSGISDDNARRRTTASELTLGGLLRHVLNCEKHWVRVIVERDETAEIDLAAIGDEYSMGADVTVEGLLSEWEAIVARTEAIIGSVPNLDDLVPLPTAPWSPEREWWTVRRIVLHIFREIAHHSGHADIIRESLDGANTTYKRAGIDSDDVAGWA</sequence>
<evidence type="ECO:0000313" key="1">
    <source>
        <dbReference type="EMBL" id="MBJ8338338.1"/>
    </source>
</evidence>
<dbReference type="Gene3D" id="1.20.120.450">
    <property type="entry name" value="dinb family like domain"/>
    <property type="match status" value="1"/>
</dbReference>
<protein>
    <submittedName>
        <fullName evidence="1">DinB family protein</fullName>
    </submittedName>
</protein>
<dbReference type="RefSeq" id="WP_199703587.1">
    <property type="nucleotide sequence ID" value="NZ_JAEMNV010000002.1"/>
</dbReference>
<dbReference type="Pfam" id="PF04978">
    <property type="entry name" value="MST"/>
    <property type="match status" value="1"/>
</dbReference>
<accession>A0A934NN76</accession>
<dbReference type="SUPFAM" id="SSF109854">
    <property type="entry name" value="DinB/YfiT-like putative metalloenzymes"/>
    <property type="match status" value="1"/>
</dbReference>
<proteinExistence type="predicted"/>